<evidence type="ECO:0000313" key="12">
    <source>
        <dbReference type="EMBL" id="ALO20649.1"/>
    </source>
</evidence>
<dbReference type="GO" id="GO:0015990">
    <property type="term" value="P:electron transport coupled proton transport"/>
    <property type="evidence" value="ECO:0007669"/>
    <property type="project" value="TreeGrafter"/>
</dbReference>
<comment type="similarity">
    <text evidence="3 10">Belongs to the complex I subunit 4 family.</text>
</comment>
<dbReference type="InterPro" id="IPR001750">
    <property type="entry name" value="ND/Mrp_TM"/>
</dbReference>
<dbReference type="InterPro" id="IPR010227">
    <property type="entry name" value="NADH_Q_OxRdtase_chainM/4"/>
</dbReference>
<dbReference type="InterPro" id="IPR003918">
    <property type="entry name" value="NADH_UbQ_OxRdtase"/>
</dbReference>
<feature type="transmembrane region" description="Helical" evidence="10">
    <location>
        <begin position="164"/>
        <end position="187"/>
    </location>
</feature>
<evidence type="ECO:0000256" key="1">
    <source>
        <dbReference type="ARBA" id="ARBA00003257"/>
    </source>
</evidence>
<evidence type="ECO:0000256" key="4">
    <source>
        <dbReference type="ARBA" id="ARBA00012944"/>
    </source>
</evidence>
<keyword evidence="6 10" id="KW-0812">Transmembrane</keyword>
<evidence type="ECO:0000256" key="6">
    <source>
        <dbReference type="ARBA" id="ARBA00022692"/>
    </source>
</evidence>
<feature type="transmembrane region" description="Helical" evidence="10">
    <location>
        <begin position="33"/>
        <end position="52"/>
    </location>
</feature>
<evidence type="ECO:0000256" key="2">
    <source>
        <dbReference type="ARBA" id="ARBA00004141"/>
    </source>
</evidence>
<feature type="transmembrane region" description="Helical" evidence="10">
    <location>
        <begin position="244"/>
        <end position="267"/>
    </location>
</feature>
<keyword evidence="10" id="KW-0520">NAD</keyword>
<comment type="subcellular location">
    <subcellularLocation>
        <location evidence="2">Membrane</location>
        <topology evidence="2">Multi-pass membrane protein</topology>
    </subcellularLocation>
    <subcellularLocation>
        <location evidence="10">Mitochondrion membrane</location>
        <topology evidence="10">Multi-pass membrane protein</topology>
    </subcellularLocation>
</comment>
<feature type="transmembrane region" description="Helical" evidence="10">
    <location>
        <begin position="138"/>
        <end position="157"/>
    </location>
</feature>
<name>A0A0S2IAJ0_9CNID</name>
<feature type="transmembrane region" description="Helical" evidence="10">
    <location>
        <begin position="72"/>
        <end position="102"/>
    </location>
</feature>
<dbReference type="GO" id="GO:0048039">
    <property type="term" value="F:ubiquinone binding"/>
    <property type="evidence" value="ECO:0007669"/>
    <property type="project" value="TreeGrafter"/>
</dbReference>
<gene>
    <name evidence="12" type="primary">nad4</name>
</gene>
<feature type="transmembrane region" description="Helical" evidence="10">
    <location>
        <begin position="364"/>
        <end position="386"/>
    </location>
</feature>
<dbReference type="PRINTS" id="PR01437">
    <property type="entry name" value="NUOXDRDTASE4"/>
</dbReference>
<keyword evidence="7 10" id="KW-1133">Transmembrane helix</keyword>
<comment type="function">
    <text evidence="10">Core subunit of the mitochondrial membrane respiratory chain NADH dehydrogenase (Complex I) which catalyzes electron transfer from NADH through the respiratory chain, using ubiquinone as an electron acceptor. Essential for the catalytic activity and assembly of complex I.</text>
</comment>
<reference evidence="12" key="1">
    <citation type="journal article" date="2015" name="PeerJ">
        <title>Phylogenetic analysis of higher-level relationships within Hydroidolina (Cnidaria: Hydrozoa) using mitochondrial genome data and insight into their mitochondrial transcription.</title>
        <authorList>
            <person name="Kayal E."/>
            <person name="Bentlage B."/>
            <person name="Cartwright P."/>
            <person name="Yanagihara A.A."/>
            <person name="Lindsay D.J."/>
            <person name="Hopcroft R.R."/>
            <person name="Collins A.G."/>
        </authorList>
    </citation>
    <scope>NUCLEOTIDE SEQUENCE</scope>
</reference>
<geneLocation type="mitochondrion" evidence="12"/>
<organism evidence="12">
    <name type="scientific">Cladonema pacificum</name>
    <dbReference type="NCBI Taxonomy" id="499903"/>
    <lineage>
        <taxon>Eukaryota</taxon>
        <taxon>Metazoa</taxon>
        <taxon>Cnidaria</taxon>
        <taxon>Hydrozoa</taxon>
        <taxon>Hydroidolina</taxon>
        <taxon>Anthoathecata</taxon>
        <taxon>Capitata</taxon>
        <taxon>Cladonematidae</taxon>
        <taxon>Cladonema</taxon>
    </lineage>
</organism>
<sequence>MILTPFIILPFIGIIHLLFTPKDKINRLFNISLLWSMALLSYFIIFWLIINFNINFQCQTYWDWLLNPTLSLYWGLIVFSVDGLSLFFIGLSIILIPICILISYSAILVLHKEFLITLFSILILLIGVFTIMDLLVFYILFEAILIPMFIVIGIWGSREEKIKAAFYFFFYTLIGSLLMLISIFKIYSLTGTTNYLTLISIFIPSNLQFWLFVGFFASLSAKIPMIPLHIWLPQAHVEAPVSGSVLLAGILLKLGGYGFLRFSYPLLPVASEYFTPFIVTISLIAIIYASFTTCRQSDVKRLIAYSSVAHMGFVTLAIFTHSVEGIIASVLMMLAHGLVSSGLFMTTSILYVRHHSRTIKYYRGLVSLMPLFSLVSLILILGNISFPLTFNFIAEFISITAAFNYSHYSGILSCIGVFLGTVYSFYLYNRIHFGVLSSHLLYSRDFLRFEFYSFIPIIFLTIWFGLYPNSIMFTLNFSSYINISL</sequence>
<dbReference type="EMBL" id="KT809323">
    <property type="protein sequence ID" value="ALO20649.1"/>
    <property type="molecule type" value="Genomic_DNA"/>
</dbReference>
<evidence type="ECO:0000259" key="11">
    <source>
        <dbReference type="Pfam" id="PF00361"/>
    </source>
</evidence>
<evidence type="ECO:0000256" key="10">
    <source>
        <dbReference type="RuleBase" id="RU003297"/>
    </source>
</evidence>
<feature type="transmembrane region" description="Helical" evidence="10">
    <location>
        <begin position="449"/>
        <end position="467"/>
    </location>
</feature>
<keyword evidence="8 10" id="KW-0472">Membrane</keyword>
<protein>
    <recommendedName>
        <fullName evidence="5 10">NADH-ubiquinone oxidoreductase chain 4</fullName>
        <ecNumber evidence="4 10">7.1.1.2</ecNumber>
    </recommendedName>
</protein>
<keyword evidence="10 12" id="KW-0496">Mitochondrion</keyword>
<feature type="transmembrane region" description="Helical" evidence="10">
    <location>
        <begin position="406"/>
        <end position="428"/>
    </location>
</feature>
<dbReference type="PANTHER" id="PTHR43507:SF1">
    <property type="entry name" value="NADH-UBIQUINONE OXIDOREDUCTASE CHAIN 4"/>
    <property type="match status" value="1"/>
</dbReference>
<accession>A0A0S2IAJ0</accession>
<feature type="transmembrane region" description="Helical" evidence="10">
    <location>
        <begin position="303"/>
        <end position="320"/>
    </location>
</feature>
<proteinExistence type="inferred from homology"/>
<feature type="transmembrane region" description="Helical" evidence="10">
    <location>
        <begin position="6"/>
        <end position="21"/>
    </location>
</feature>
<dbReference type="EC" id="7.1.1.2" evidence="4 10"/>
<keyword evidence="10" id="KW-0679">Respiratory chain</keyword>
<keyword evidence="10" id="KW-0830">Ubiquinone</keyword>
<comment type="catalytic activity">
    <reaction evidence="9 10">
        <text>a ubiquinone + NADH + 5 H(+)(in) = a ubiquinol + NAD(+) + 4 H(+)(out)</text>
        <dbReference type="Rhea" id="RHEA:29091"/>
        <dbReference type="Rhea" id="RHEA-COMP:9565"/>
        <dbReference type="Rhea" id="RHEA-COMP:9566"/>
        <dbReference type="ChEBI" id="CHEBI:15378"/>
        <dbReference type="ChEBI" id="CHEBI:16389"/>
        <dbReference type="ChEBI" id="CHEBI:17976"/>
        <dbReference type="ChEBI" id="CHEBI:57540"/>
        <dbReference type="ChEBI" id="CHEBI:57945"/>
        <dbReference type="EC" id="7.1.1.2"/>
    </reaction>
</comment>
<dbReference type="GO" id="GO:0008137">
    <property type="term" value="F:NADH dehydrogenase (ubiquinone) activity"/>
    <property type="evidence" value="ECO:0007669"/>
    <property type="project" value="UniProtKB-UniRule"/>
</dbReference>
<keyword evidence="10" id="KW-0249">Electron transport</keyword>
<dbReference type="NCBIfam" id="TIGR01972">
    <property type="entry name" value="NDH_I_M"/>
    <property type="match status" value="1"/>
</dbReference>
<evidence type="ECO:0000256" key="3">
    <source>
        <dbReference type="ARBA" id="ARBA00009025"/>
    </source>
</evidence>
<dbReference type="Pfam" id="PF00361">
    <property type="entry name" value="Proton_antipo_M"/>
    <property type="match status" value="1"/>
</dbReference>
<evidence type="ECO:0000256" key="7">
    <source>
        <dbReference type="ARBA" id="ARBA00022989"/>
    </source>
</evidence>
<dbReference type="GO" id="GO:0042773">
    <property type="term" value="P:ATP synthesis coupled electron transport"/>
    <property type="evidence" value="ECO:0007669"/>
    <property type="project" value="InterPro"/>
</dbReference>
<dbReference type="GO" id="GO:0003954">
    <property type="term" value="F:NADH dehydrogenase activity"/>
    <property type="evidence" value="ECO:0007669"/>
    <property type="project" value="TreeGrafter"/>
</dbReference>
<feature type="domain" description="NADH:quinone oxidoreductase/Mrp antiporter transmembrane" evidence="11">
    <location>
        <begin position="132"/>
        <end position="418"/>
    </location>
</feature>
<evidence type="ECO:0000256" key="5">
    <source>
        <dbReference type="ARBA" id="ARBA00021006"/>
    </source>
</evidence>
<evidence type="ECO:0000256" key="8">
    <source>
        <dbReference type="ARBA" id="ARBA00023136"/>
    </source>
</evidence>
<dbReference type="GO" id="GO:0031966">
    <property type="term" value="C:mitochondrial membrane"/>
    <property type="evidence" value="ECO:0007669"/>
    <property type="project" value="UniProtKB-SubCell"/>
</dbReference>
<feature type="transmembrane region" description="Helical" evidence="10">
    <location>
        <begin position="114"/>
        <end position="132"/>
    </location>
</feature>
<feature type="transmembrane region" description="Helical" evidence="10">
    <location>
        <begin position="207"/>
        <end position="232"/>
    </location>
</feature>
<feature type="transmembrane region" description="Helical" evidence="10">
    <location>
        <begin position="326"/>
        <end position="352"/>
    </location>
</feature>
<dbReference type="AlphaFoldDB" id="A0A0S2IAJ0"/>
<evidence type="ECO:0000256" key="9">
    <source>
        <dbReference type="ARBA" id="ARBA00049551"/>
    </source>
</evidence>
<comment type="function">
    <text evidence="1">Core subunit of the mitochondrial membrane respiratory chain NADH dehydrogenase (Complex I) that is believed to belong to the minimal assembly required for catalysis. Complex I functions in the transfer of electrons from NADH to the respiratory chain. The immediate electron acceptor for the enzyme is believed to be ubiquinone.</text>
</comment>
<feature type="transmembrane region" description="Helical" evidence="10">
    <location>
        <begin position="273"/>
        <end position="291"/>
    </location>
</feature>
<keyword evidence="10" id="KW-0813">Transport</keyword>
<dbReference type="PANTHER" id="PTHR43507">
    <property type="entry name" value="NADH-UBIQUINONE OXIDOREDUCTASE CHAIN 4"/>
    <property type="match status" value="1"/>
</dbReference>